<protein>
    <submittedName>
        <fullName evidence="2">Uncharacterized protein</fullName>
    </submittedName>
</protein>
<keyword evidence="1" id="KW-1133">Transmembrane helix</keyword>
<evidence type="ECO:0000256" key="1">
    <source>
        <dbReference type="SAM" id="Phobius"/>
    </source>
</evidence>
<keyword evidence="1" id="KW-0812">Transmembrane</keyword>
<evidence type="ECO:0000313" key="2">
    <source>
        <dbReference type="EMBL" id="NMO78012.1"/>
    </source>
</evidence>
<comment type="caution">
    <text evidence="2">The sequence shown here is derived from an EMBL/GenBank/DDBJ whole genome shotgun (WGS) entry which is preliminary data.</text>
</comment>
<gene>
    <name evidence="2" type="ORF">HHU08_13555</name>
</gene>
<keyword evidence="1" id="KW-0472">Membrane</keyword>
<name>A0A7Y0K8Z1_9BACI</name>
<dbReference type="Proteomes" id="UP000588491">
    <property type="component" value="Unassembled WGS sequence"/>
</dbReference>
<dbReference type="EMBL" id="JABBPK010000001">
    <property type="protein sequence ID" value="NMO78012.1"/>
    <property type="molecule type" value="Genomic_DNA"/>
</dbReference>
<sequence length="108" mass="12496">MEFVKILFSAVLLFAIFGTINDSIIKMITGVSFPNAQFLDGKQALSGLFILQYIGFALIYFVIYKNYLSFIGFMKNKQRKKLPPIWSKYLVLFGIVFILVFYIVLLVY</sequence>
<keyword evidence="3" id="KW-1185">Reference proteome</keyword>
<organism evidence="2 3">
    <name type="scientific">Niallia alba</name>
    <dbReference type="NCBI Taxonomy" id="2729105"/>
    <lineage>
        <taxon>Bacteria</taxon>
        <taxon>Bacillati</taxon>
        <taxon>Bacillota</taxon>
        <taxon>Bacilli</taxon>
        <taxon>Bacillales</taxon>
        <taxon>Bacillaceae</taxon>
        <taxon>Niallia</taxon>
    </lineage>
</organism>
<reference evidence="2 3" key="1">
    <citation type="submission" date="2020-04" db="EMBL/GenBank/DDBJ databases">
        <title>Bacillus sp. UniB3 isolated from commercial digestive syrup.</title>
        <authorList>
            <person name="Thorat V."/>
            <person name="Kirdat K."/>
            <person name="Tiwarekar B."/>
            <person name="Yadav A."/>
        </authorList>
    </citation>
    <scope>NUCLEOTIDE SEQUENCE [LARGE SCALE GENOMIC DNA]</scope>
    <source>
        <strain evidence="2 3">UniB3</strain>
    </source>
</reference>
<evidence type="ECO:0000313" key="3">
    <source>
        <dbReference type="Proteomes" id="UP000588491"/>
    </source>
</evidence>
<proteinExistence type="predicted"/>
<accession>A0A7Y0K8Z1</accession>
<dbReference type="AlphaFoldDB" id="A0A7Y0K8Z1"/>
<feature type="transmembrane region" description="Helical" evidence="1">
    <location>
        <begin position="85"/>
        <end position="107"/>
    </location>
</feature>
<feature type="transmembrane region" description="Helical" evidence="1">
    <location>
        <begin position="45"/>
        <end position="64"/>
    </location>
</feature>